<proteinExistence type="predicted"/>
<accession>A0A8J8T2D7</accession>
<sequence length="84" mass="9613">MIIIDGFSQRIKSGVSASLYQQQAGIQSLFFHIHSNFQPIIFFGLVPLWVHLFCDAYLSGQTSHEQFHILFIVKSDDQIHCAFV</sequence>
<dbReference type="EMBL" id="RRYP01008528">
    <property type="protein sequence ID" value="TNV79714.1"/>
    <property type="molecule type" value="Genomic_DNA"/>
</dbReference>
<gene>
    <name evidence="1" type="ORF">FGO68_gene3624</name>
</gene>
<organism evidence="1 2">
    <name type="scientific">Halteria grandinella</name>
    <dbReference type="NCBI Taxonomy" id="5974"/>
    <lineage>
        <taxon>Eukaryota</taxon>
        <taxon>Sar</taxon>
        <taxon>Alveolata</taxon>
        <taxon>Ciliophora</taxon>
        <taxon>Intramacronucleata</taxon>
        <taxon>Spirotrichea</taxon>
        <taxon>Stichotrichia</taxon>
        <taxon>Sporadotrichida</taxon>
        <taxon>Halteriidae</taxon>
        <taxon>Halteria</taxon>
    </lineage>
</organism>
<name>A0A8J8T2D7_HALGN</name>
<comment type="caution">
    <text evidence="1">The sequence shown here is derived from an EMBL/GenBank/DDBJ whole genome shotgun (WGS) entry which is preliminary data.</text>
</comment>
<dbReference type="Proteomes" id="UP000785679">
    <property type="component" value="Unassembled WGS sequence"/>
</dbReference>
<keyword evidence="2" id="KW-1185">Reference proteome</keyword>
<evidence type="ECO:0000313" key="1">
    <source>
        <dbReference type="EMBL" id="TNV79714.1"/>
    </source>
</evidence>
<protein>
    <submittedName>
        <fullName evidence="1">Uncharacterized protein</fullName>
    </submittedName>
</protein>
<dbReference type="AlphaFoldDB" id="A0A8J8T2D7"/>
<reference evidence="1" key="1">
    <citation type="submission" date="2019-06" db="EMBL/GenBank/DDBJ databases">
        <authorList>
            <person name="Zheng W."/>
        </authorList>
    </citation>
    <scope>NUCLEOTIDE SEQUENCE</scope>
    <source>
        <strain evidence="1">QDHG01</strain>
    </source>
</reference>
<evidence type="ECO:0000313" key="2">
    <source>
        <dbReference type="Proteomes" id="UP000785679"/>
    </source>
</evidence>